<name>A0A813C3W2_9DINO</name>
<dbReference type="EMBL" id="CAJNJA010084690">
    <property type="protein sequence ID" value="CAE7937610.1"/>
    <property type="molecule type" value="Genomic_DNA"/>
</dbReference>
<evidence type="ECO:0000313" key="2">
    <source>
        <dbReference type="Proteomes" id="UP000601435"/>
    </source>
</evidence>
<keyword evidence="2" id="KW-1185">Reference proteome</keyword>
<evidence type="ECO:0000313" key="1">
    <source>
        <dbReference type="EMBL" id="CAE7937610.1"/>
    </source>
</evidence>
<accession>A0A813C3W2</accession>
<organism evidence="1 2">
    <name type="scientific">Symbiodinium necroappetens</name>
    <dbReference type="NCBI Taxonomy" id="1628268"/>
    <lineage>
        <taxon>Eukaryota</taxon>
        <taxon>Sar</taxon>
        <taxon>Alveolata</taxon>
        <taxon>Dinophyceae</taxon>
        <taxon>Suessiales</taxon>
        <taxon>Symbiodiniaceae</taxon>
        <taxon>Symbiodinium</taxon>
    </lineage>
</organism>
<comment type="caution">
    <text evidence="1">The sequence shown here is derived from an EMBL/GenBank/DDBJ whole genome shotgun (WGS) entry which is preliminary data.</text>
</comment>
<dbReference type="Proteomes" id="UP000601435">
    <property type="component" value="Unassembled WGS sequence"/>
</dbReference>
<protein>
    <submittedName>
        <fullName evidence="1">Uncharacterized protein</fullName>
    </submittedName>
</protein>
<gene>
    <name evidence="1" type="ORF">SNEC2469_LOCUS32876</name>
</gene>
<dbReference type="OrthoDB" id="422096at2759"/>
<sequence length="455" mass="51298">MDTATEEIHLPERRILKGAHLLNDGAFEYGCKDLTVRTVQRFRGIAAGWTVIVRGLKNELKAADRFLCGGCDGGAKVSPKLWVPGDEEEIEQAWCDLWELFEESRWLCARPETWSTKFGASMRELLPIRERLALPGEWEAGTIFVSSDATKVMIAAIDWTTGVVMRMKAKAAAEWVQRCGEDEEVAIHVAEMLSFLAFACKVGEFWKGKVVIYGGDNKIVKEWITGRKAGTRVGRMLVRVMNLLEMRFRFALVATWWRTFHNIHADFLTRCSDAEFQAIVEEKGWAVVDVTNALRQALVDSERFGPCLLAWGEEDRRVLMQLKERRLRRAVPHTISPTWGEFCAVELCGSGRVVKDFVNAVEAVGGCCRSAPWSGAVLRDEVVFASLPPDVHAKTVVAVCTAAIEGPARFVVIEGPRQVAWEQAAKVFERAMWDNETQEFLTTEFGEIAVRRRKW</sequence>
<reference evidence="1" key="1">
    <citation type="submission" date="2021-02" db="EMBL/GenBank/DDBJ databases">
        <authorList>
            <person name="Dougan E. K."/>
            <person name="Rhodes N."/>
            <person name="Thang M."/>
            <person name="Chan C."/>
        </authorList>
    </citation>
    <scope>NUCLEOTIDE SEQUENCE</scope>
</reference>
<dbReference type="AlphaFoldDB" id="A0A813C3W2"/>
<proteinExistence type="predicted"/>